<comment type="caution">
    <text evidence="2">The sequence shown here is derived from an EMBL/GenBank/DDBJ whole genome shotgun (WGS) entry which is preliminary data.</text>
</comment>
<evidence type="ECO:0000313" key="3">
    <source>
        <dbReference type="Proteomes" id="UP000586095"/>
    </source>
</evidence>
<protein>
    <recommendedName>
        <fullName evidence="1">Amidohydrolase 3 domain-containing protein</fullName>
    </recommendedName>
</protein>
<dbReference type="Gene3D" id="3.20.20.140">
    <property type="entry name" value="Metal-dependent hydrolases"/>
    <property type="match status" value="1"/>
</dbReference>
<organism evidence="2 3">
    <name type="scientific">Leucobacter aridicollis</name>
    <dbReference type="NCBI Taxonomy" id="283878"/>
    <lineage>
        <taxon>Bacteria</taxon>
        <taxon>Bacillati</taxon>
        <taxon>Actinomycetota</taxon>
        <taxon>Actinomycetes</taxon>
        <taxon>Micrococcales</taxon>
        <taxon>Microbacteriaceae</taxon>
        <taxon>Leucobacter</taxon>
    </lineage>
</organism>
<dbReference type="InterPro" id="IPR011059">
    <property type="entry name" value="Metal-dep_hydrolase_composite"/>
</dbReference>
<dbReference type="CDD" id="cd01300">
    <property type="entry name" value="YtcJ_like"/>
    <property type="match status" value="1"/>
</dbReference>
<gene>
    <name evidence="2" type="ORF">BJ960_002480</name>
</gene>
<dbReference type="SUPFAM" id="SSF51556">
    <property type="entry name" value="Metallo-dependent hydrolases"/>
    <property type="match status" value="1"/>
</dbReference>
<evidence type="ECO:0000259" key="1">
    <source>
        <dbReference type="Pfam" id="PF07969"/>
    </source>
</evidence>
<dbReference type="AlphaFoldDB" id="A0A852R4J5"/>
<accession>A0A852R4J5</accession>
<dbReference type="PANTHER" id="PTHR22642:SF2">
    <property type="entry name" value="PROTEIN LONG AFTER FAR-RED 3"/>
    <property type="match status" value="1"/>
</dbReference>
<dbReference type="Gene3D" id="2.30.40.10">
    <property type="entry name" value="Urease, subunit C, domain 1"/>
    <property type="match status" value="1"/>
</dbReference>
<proteinExistence type="predicted"/>
<dbReference type="GO" id="GO:0016810">
    <property type="term" value="F:hydrolase activity, acting on carbon-nitrogen (but not peptide) bonds"/>
    <property type="evidence" value="ECO:0007669"/>
    <property type="project" value="InterPro"/>
</dbReference>
<dbReference type="InterPro" id="IPR032466">
    <property type="entry name" value="Metal_Hydrolase"/>
</dbReference>
<name>A0A852R4J5_9MICO</name>
<dbReference type="RefSeq" id="WP_185987520.1">
    <property type="nucleotide sequence ID" value="NZ_BAAALZ010000001.1"/>
</dbReference>
<dbReference type="Gene3D" id="3.10.310.70">
    <property type="match status" value="1"/>
</dbReference>
<reference evidence="2 3" key="1">
    <citation type="submission" date="2020-07" db="EMBL/GenBank/DDBJ databases">
        <title>Sequencing the genomes of 1000 actinobacteria strains.</title>
        <authorList>
            <person name="Klenk H.-P."/>
        </authorList>
    </citation>
    <scope>NUCLEOTIDE SEQUENCE [LARGE SCALE GENOMIC DNA]</scope>
    <source>
        <strain evidence="2 3">DSM 17380</strain>
    </source>
</reference>
<dbReference type="EMBL" id="JACCBD010000001">
    <property type="protein sequence ID" value="NYD27677.1"/>
    <property type="molecule type" value="Genomic_DNA"/>
</dbReference>
<dbReference type="InterPro" id="IPR013108">
    <property type="entry name" value="Amidohydro_3"/>
</dbReference>
<evidence type="ECO:0000313" key="2">
    <source>
        <dbReference type="EMBL" id="NYD27677.1"/>
    </source>
</evidence>
<dbReference type="Proteomes" id="UP000586095">
    <property type="component" value="Unassembled WGS sequence"/>
</dbReference>
<dbReference type="InterPro" id="IPR033932">
    <property type="entry name" value="YtcJ-like"/>
</dbReference>
<sequence>MRIDTIIENARITTVDPDRPHASRIGVWNGRIVGVDEELDGVTADTRIDLDGAPVVPGFNDAHFHFSMLGLEMTQLDLAPEQAPTLDALYARIEEYAATRPPGAWVRGQGYDQNKLGGEHPDIAVLDRIAGGRPVYLQHNSHHMAVANTQAFALAGHSDVTRLSAPVGGSLGTDATGRFTGLIQEQAMSLVAHLFRPVPQEDLVEALGAASQWALRHGVTSATEPGIGGTTIGHGPADIRAFQTASERGILRTRLTLMPYIDALHGLGPIGGGDGWGIDLGIRSGLGDEWLRVGPVKVLSDGSLIGRTAAMCCDYNDTPGNAGYLQWEQQDLHDKIVAAHVNGWQVAAHAIGDRALDVVLDAFEAGQRQVARANTRHRIEHVAVASDAQVARIAAGGHVPVPQGRFISELGDGFTAALGADRVELAYRMRSFLDAGVELPGSTDAPVVPGEPILSLHDMVNRRSASGAPIGLGEALTPAQALRAYTHGSAYAVHEEQRKGTLSRGKVADLVVLSDDPAAVAAERIRDIEVRATMIGGEFGFDATGELAAS</sequence>
<keyword evidence="3" id="KW-1185">Reference proteome</keyword>
<dbReference type="PANTHER" id="PTHR22642">
    <property type="entry name" value="IMIDAZOLONEPROPIONASE"/>
    <property type="match status" value="1"/>
</dbReference>
<dbReference type="SUPFAM" id="SSF51338">
    <property type="entry name" value="Composite domain of metallo-dependent hydrolases"/>
    <property type="match status" value="1"/>
</dbReference>
<dbReference type="Pfam" id="PF07969">
    <property type="entry name" value="Amidohydro_3"/>
    <property type="match status" value="1"/>
</dbReference>
<feature type="domain" description="Amidohydrolase 3" evidence="1">
    <location>
        <begin position="48"/>
        <end position="538"/>
    </location>
</feature>